<organism evidence="1 2">
    <name type="scientific">Methylobacterium terrae</name>
    <dbReference type="NCBI Taxonomy" id="2202827"/>
    <lineage>
        <taxon>Bacteria</taxon>
        <taxon>Pseudomonadati</taxon>
        <taxon>Pseudomonadota</taxon>
        <taxon>Alphaproteobacteria</taxon>
        <taxon>Hyphomicrobiales</taxon>
        <taxon>Methylobacteriaceae</taxon>
        <taxon>Methylobacterium</taxon>
    </lineage>
</organism>
<dbReference type="Proteomes" id="UP000245444">
    <property type="component" value="Chromosome"/>
</dbReference>
<dbReference type="KEGG" id="mtea:DK419_00965"/>
<dbReference type="RefSeq" id="WP_109957448.1">
    <property type="nucleotide sequence ID" value="NZ_CP029553.1"/>
</dbReference>
<reference evidence="1 2" key="1">
    <citation type="submission" date="2018-05" db="EMBL/GenBank/DDBJ databases">
        <title>Complete Genome Sequence of Methylobacterium sp. 17Sr1-28.</title>
        <authorList>
            <person name="Srinivasan S."/>
        </authorList>
    </citation>
    <scope>NUCLEOTIDE SEQUENCE [LARGE SCALE GENOMIC DNA]</scope>
    <source>
        <strain evidence="1 2">17Sr1-28</strain>
    </source>
</reference>
<proteinExistence type="predicted"/>
<dbReference type="OrthoDB" id="8002252at2"/>
<gene>
    <name evidence="1" type="ORF">DK419_00965</name>
</gene>
<dbReference type="EMBL" id="CP029553">
    <property type="protein sequence ID" value="AWN45076.1"/>
    <property type="molecule type" value="Genomic_DNA"/>
</dbReference>
<accession>A0A2U8WIB3</accession>
<protein>
    <submittedName>
        <fullName evidence="1">Uncharacterized protein</fullName>
    </submittedName>
</protein>
<name>A0A2U8WIB3_9HYPH</name>
<evidence type="ECO:0000313" key="2">
    <source>
        <dbReference type="Proteomes" id="UP000245444"/>
    </source>
</evidence>
<keyword evidence="2" id="KW-1185">Reference proteome</keyword>
<evidence type="ECO:0000313" key="1">
    <source>
        <dbReference type="EMBL" id="AWN45076.1"/>
    </source>
</evidence>
<dbReference type="AlphaFoldDB" id="A0A2U8WIB3"/>
<sequence>MRHQFEYDRTELEVVGGERARLRRGFANRQIRGEVGTDAATLAIEGTGPSPWLGMSGAWIPAGAMPPSAILRAPWSEARHAWMSGVVSGLAVAAFDLVMRL</sequence>